<dbReference type="InterPro" id="IPR036895">
    <property type="entry name" value="Uracil-DNA_glycosylase-like_sf"/>
</dbReference>
<evidence type="ECO:0000259" key="1">
    <source>
        <dbReference type="SMART" id="SM00986"/>
    </source>
</evidence>
<dbReference type="Proteomes" id="UP000006322">
    <property type="component" value="Unassembled WGS sequence"/>
</dbReference>
<dbReference type="InterPro" id="IPR005122">
    <property type="entry name" value="Uracil-DNA_glycosylase-like"/>
</dbReference>
<dbReference type="SMART" id="SM00986">
    <property type="entry name" value="UDG"/>
    <property type="match status" value="1"/>
</dbReference>
<dbReference type="Pfam" id="PF03167">
    <property type="entry name" value="UDG"/>
    <property type="match status" value="1"/>
</dbReference>
<keyword evidence="3" id="KW-1185">Reference proteome</keyword>
<proteinExistence type="predicted"/>
<evidence type="ECO:0000313" key="2">
    <source>
        <dbReference type="EMBL" id="GAC34810.1"/>
    </source>
</evidence>
<dbReference type="EMBL" id="BAER01000118">
    <property type="protein sequence ID" value="GAC34810.1"/>
    <property type="molecule type" value="Genomic_DNA"/>
</dbReference>
<evidence type="ECO:0000313" key="3">
    <source>
        <dbReference type="Proteomes" id="UP000006322"/>
    </source>
</evidence>
<feature type="domain" description="Uracil-DNA glycosylase-like" evidence="1">
    <location>
        <begin position="25"/>
        <end position="179"/>
    </location>
</feature>
<reference evidence="3" key="1">
    <citation type="journal article" date="2014" name="Environ. Microbiol.">
        <title>Comparative genomics of the marine bacterial genus Glaciecola reveals the high degree of genomic diversity and genomic characteristic for cold adaptation.</title>
        <authorList>
            <person name="Qin Q.L."/>
            <person name="Xie B.B."/>
            <person name="Yu Y."/>
            <person name="Shu Y.L."/>
            <person name="Rong J.C."/>
            <person name="Zhang Y.J."/>
            <person name="Zhao D.L."/>
            <person name="Chen X.L."/>
            <person name="Zhang X.Y."/>
            <person name="Chen B."/>
            <person name="Zhou B.C."/>
            <person name="Zhang Y.Z."/>
        </authorList>
    </citation>
    <scope>NUCLEOTIDE SEQUENCE [LARGE SCALE GENOMIC DNA]</scope>
    <source>
        <strain evidence="3">LMG 21857</strain>
    </source>
</reference>
<protein>
    <recommendedName>
        <fullName evidence="1">Uracil-DNA glycosylase-like domain-containing protein</fullName>
    </recommendedName>
</protein>
<dbReference type="RefSeq" id="WP_007106575.1">
    <property type="nucleotide sequence ID" value="NZ_BAER01000118.1"/>
</dbReference>
<dbReference type="PANTHER" id="PTHR42160:SF1">
    <property type="entry name" value="URACIL-DNA GLYCOSYLASE SUPERFAMILY PROTEIN"/>
    <property type="match status" value="1"/>
</dbReference>
<dbReference type="Gene3D" id="3.40.470.10">
    <property type="entry name" value="Uracil-DNA glycosylase-like domain"/>
    <property type="match status" value="1"/>
</dbReference>
<dbReference type="PANTHER" id="PTHR42160">
    <property type="entry name" value="URACIL-DNA GLYCOSYLASE SUPERFAMILY PROTEIN"/>
    <property type="match status" value="1"/>
</dbReference>
<dbReference type="SUPFAM" id="SSF52141">
    <property type="entry name" value="Uracil-DNA glycosylase-like"/>
    <property type="match status" value="1"/>
</dbReference>
<dbReference type="AlphaFoldDB" id="K7AHV7"/>
<comment type="caution">
    <text evidence="2">The sequence shown here is derived from an EMBL/GenBank/DDBJ whole genome shotgun (WGS) entry which is preliminary data.</text>
</comment>
<dbReference type="CDD" id="cd10033">
    <property type="entry name" value="UDG_like"/>
    <property type="match status" value="1"/>
</dbReference>
<accession>K7AHV7</accession>
<dbReference type="InterPro" id="IPR047124">
    <property type="entry name" value="HI_0220.2"/>
</dbReference>
<organism evidence="2 3">
    <name type="scientific">Paraglaciecola polaris LMG 21857</name>
    <dbReference type="NCBI Taxonomy" id="1129793"/>
    <lineage>
        <taxon>Bacteria</taxon>
        <taxon>Pseudomonadati</taxon>
        <taxon>Pseudomonadota</taxon>
        <taxon>Gammaproteobacteria</taxon>
        <taxon>Alteromonadales</taxon>
        <taxon>Alteromonadaceae</taxon>
        <taxon>Paraglaciecola</taxon>
    </lineage>
</organism>
<name>K7AHV7_9ALTE</name>
<gene>
    <name evidence="2" type="ORF">GPLA_3931</name>
</gene>
<dbReference type="SMART" id="SM00987">
    <property type="entry name" value="UreE_C"/>
    <property type="match status" value="1"/>
</dbReference>
<sequence length="188" mass="21851">MINDFEQARNCRVCEAHLPLTPRPIIQGSQRAKILIIGQAPGLKAHQTQKPWNDPSGVRLRTWLGLSDAQFYDENNIAILPMGFCYPGKAKSGDKPPRKECAPLWHEKLIKYMAIKHILLIGQYAQSYYLADKLNLTQRVRNWQEYQPKYFVLPHPSPRNNIWLKKNPWFEEQVVPKMQSVVAELTKF</sequence>
<dbReference type="STRING" id="1129793.GPLA_3931"/>